<sequence length="216" mass="24178">MTSLPVIRRLLCLRRLRSIQGPGTHLPQQSVETRPRPPPPRPPVSRDPSNYQHSLSNAKDRTIMVSFKAALLVAAAVMHAQAQDFTDLVGTWSSKSNSTFTGPGFYDPVNDHFTEPKHTGISYSFSADGYFEESYYRAVANPTDPKCPRGIIQWQHGKFAKAADGSLKLDPIKVDGRQMYSDPCQYKNSVYTRYNATETFQARTPPSFHTPSLTLD</sequence>
<feature type="region of interest" description="Disordered" evidence="11">
    <location>
        <begin position="21"/>
        <end position="54"/>
    </location>
</feature>
<comment type="similarity">
    <text evidence="2">Belongs to the ROT1 family.</text>
</comment>
<evidence type="ECO:0000256" key="2">
    <source>
        <dbReference type="ARBA" id="ARBA00007149"/>
    </source>
</evidence>
<proteinExistence type="inferred from homology"/>
<reference evidence="12 13" key="1">
    <citation type="journal article" date="2017" name="Genome Announc.">
        <title>Genome sequence of the saprophytic ascomycete Epicoccum nigrum ICMP 19927 strain isolated from New Zealand.</title>
        <authorList>
            <person name="Fokin M."/>
            <person name="Fleetwood D."/>
            <person name="Weir B.S."/>
            <person name="Villas-Boas S.G."/>
        </authorList>
    </citation>
    <scope>NUCLEOTIDE SEQUENCE [LARGE SCALE GENOMIC DNA]</scope>
    <source>
        <strain evidence="12 13">ICMP 19927</strain>
    </source>
</reference>
<dbReference type="Proteomes" id="UP000193240">
    <property type="component" value="Unassembled WGS sequence"/>
</dbReference>
<evidence type="ECO:0000313" key="12">
    <source>
        <dbReference type="EMBL" id="OSS47635.1"/>
    </source>
</evidence>
<evidence type="ECO:0000256" key="8">
    <source>
        <dbReference type="ARBA" id="ARBA00022989"/>
    </source>
</evidence>
<dbReference type="InParanoid" id="A0A1Y2LUW2"/>
<feature type="compositionally biased region" description="Pro residues" evidence="11">
    <location>
        <begin position="36"/>
        <end position="45"/>
    </location>
</feature>
<evidence type="ECO:0000256" key="7">
    <source>
        <dbReference type="ARBA" id="ARBA00022824"/>
    </source>
</evidence>
<keyword evidence="13" id="KW-1185">Reference proteome</keyword>
<name>A0A1Y2LUW2_EPING</name>
<accession>A0A1Y2LUW2</accession>
<evidence type="ECO:0000256" key="6">
    <source>
        <dbReference type="ARBA" id="ARBA00022729"/>
    </source>
</evidence>
<dbReference type="PANTHER" id="PTHR28090:SF1">
    <property type="entry name" value="PROTEIN ROT1"/>
    <property type="match status" value="1"/>
</dbReference>
<evidence type="ECO:0000256" key="3">
    <source>
        <dbReference type="ARBA" id="ARBA00016195"/>
    </source>
</evidence>
<evidence type="ECO:0000256" key="4">
    <source>
        <dbReference type="ARBA" id="ARBA00017291"/>
    </source>
</evidence>
<dbReference type="GO" id="GO:0051082">
    <property type="term" value="F:unfolded protein binding"/>
    <property type="evidence" value="ECO:0007669"/>
    <property type="project" value="TreeGrafter"/>
</dbReference>
<evidence type="ECO:0000256" key="9">
    <source>
        <dbReference type="ARBA" id="ARBA00023136"/>
    </source>
</evidence>
<comment type="subcellular location">
    <subcellularLocation>
        <location evidence="1">Endoplasmic reticulum membrane</location>
        <topology evidence="1">Single-pass type I membrane protein</topology>
    </subcellularLocation>
</comment>
<evidence type="ECO:0000256" key="11">
    <source>
        <dbReference type="SAM" id="MobiDB-lite"/>
    </source>
</evidence>
<evidence type="ECO:0000256" key="10">
    <source>
        <dbReference type="ARBA" id="ARBA00024969"/>
    </source>
</evidence>
<keyword evidence="7" id="KW-0256">Endoplasmic reticulum</keyword>
<keyword evidence="9" id="KW-0472">Membrane</keyword>
<evidence type="ECO:0000256" key="1">
    <source>
        <dbReference type="ARBA" id="ARBA00004115"/>
    </source>
</evidence>
<keyword evidence="5" id="KW-0812">Transmembrane</keyword>
<dbReference type="STRING" id="105696.A0A1Y2LUW2"/>
<dbReference type="EMBL" id="KZ107848">
    <property type="protein sequence ID" value="OSS47635.1"/>
    <property type="molecule type" value="Genomic_DNA"/>
</dbReference>
<protein>
    <recommendedName>
        <fullName evidence="4">Protein ROT1</fullName>
    </recommendedName>
    <alternativeName>
        <fullName evidence="3">Protein rot1</fullName>
    </alternativeName>
</protein>
<dbReference type="InterPro" id="IPR019623">
    <property type="entry name" value="Rot1"/>
</dbReference>
<organism evidence="12 13">
    <name type="scientific">Epicoccum nigrum</name>
    <name type="common">Soil fungus</name>
    <name type="synonym">Epicoccum purpurascens</name>
    <dbReference type="NCBI Taxonomy" id="105696"/>
    <lineage>
        <taxon>Eukaryota</taxon>
        <taxon>Fungi</taxon>
        <taxon>Dikarya</taxon>
        <taxon>Ascomycota</taxon>
        <taxon>Pezizomycotina</taxon>
        <taxon>Dothideomycetes</taxon>
        <taxon>Pleosporomycetidae</taxon>
        <taxon>Pleosporales</taxon>
        <taxon>Pleosporineae</taxon>
        <taxon>Didymellaceae</taxon>
        <taxon>Epicoccum</taxon>
    </lineage>
</organism>
<comment type="function">
    <text evidence="10">Required for normal levels of the cell wall 1,6-beta-glucan. Involved in a protein folding machinery chaperoning proteins acting in various physiological processes including cell wall synthesis and lysis of autophagic bodies.</text>
</comment>
<dbReference type="GO" id="GO:0006458">
    <property type="term" value="P:'de novo' protein folding"/>
    <property type="evidence" value="ECO:0007669"/>
    <property type="project" value="InterPro"/>
</dbReference>
<dbReference type="PANTHER" id="PTHR28090">
    <property type="entry name" value="PROTEIN ROT1"/>
    <property type="match status" value="1"/>
</dbReference>
<gene>
    <name evidence="12" type="ORF">B5807_07207</name>
</gene>
<dbReference type="GO" id="GO:0005789">
    <property type="term" value="C:endoplasmic reticulum membrane"/>
    <property type="evidence" value="ECO:0007669"/>
    <property type="project" value="UniProtKB-SubCell"/>
</dbReference>
<keyword evidence="8" id="KW-1133">Transmembrane helix</keyword>
<evidence type="ECO:0000256" key="5">
    <source>
        <dbReference type="ARBA" id="ARBA00022692"/>
    </source>
</evidence>
<evidence type="ECO:0000313" key="13">
    <source>
        <dbReference type="Proteomes" id="UP000193240"/>
    </source>
</evidence>
<keyword evidence="6" id="KW-0732">Signal</keyword>
<dbReference type="AlphaFoldDB" id="A0A1Y2LUW2"/>
<dbReference type="Pfam" id="PF10681">
    <property type="entry name" value="Rot1"/>
    <property type="match status" value="1"/>
</dbReference>